<evidence type="ECO:0000313" key="4">
    <source>
        <dbReference type="Proteomes" id="UP001337681"/>
    </source>
</evidence>
<organism evidence="3 4">
    <name type="scientific">Pedobacter flavus</name>
    <dbReference type="NCBI Taxonomy" id="3113906"/>
    <lineage>
        <taxon>Bacteria</taxon>
        <taxon>Pseudomonadati</taxon>
        <taxon>Bacteroidota</taxon>
        <taxon>Sphingobacteriia</taxon>
        <taxon>Sphingobacteriales</taxon>
        <taxon>Sphingobacteriaceae</taxon>
        <taxon>Pedobacter</taxon>
    </lineage>
</organism>
<dbReference type="Gene3D" id="1.20.120.450">
    <property type="entry name" value="dinb family like domain"/>
    <property type="match status" value="1"/>
</dbReference>
<comment type="similarity">
    <text evidence="1">Belongs to the DinB family.</text>
</comment>
<proteinExistence type="inferred from homology"/>
<evidence type="ECO:0000313" key="3">
    <source>
        <dbReference type="EMBL" id="MEE1884123.1"/>
    </source>
</evidence>
<comment type="caution">
    <text evidence="3">The sequence shown here is derived from an EMBL/GenBank/DDBJ whole genome shotgun (WGS) entry which is preliminary data.</text>
</comment>
<dbReference type="EMBL" id="JAZDQU010000001">
    <property type="protein sequence ID" value="MEE1884123.1"/>
    <property type="molecule type" value="Genomic_DNA"/>
</dbReference>
<dbReference type="InterPro" id="IPR007837">
    <property type="entry name" value="DinB"/>
</dbReference>
<dbReference type="SUPFAM" id="SSF109854">
    <property type="entry name" value="DinB/YfiT-like putative metalloenzymes"/>
    <property type="match status" value="1"/>
</dbReference>
<dbReference type="Proteomes" id="UP001337681">
    <property type="component" value="Unassembled WGS sequence"/>
</dbReference>
<dbReference type="RefSeq" id="WP_330145041.1">
    <property type="nucleotide sequence ID" value="NZ_JAZDQU010000001.1"/>
</dbReference>
<dbReference type="InterPro" id="IPR034660">
    <property type="entry name" value="DinB/YfiT-like"/>
</dbReference>
<keyword evidence="2" id="KW-0479">Metal-binding</keyword>
<keyword evidence="4" id="KW-1185">Reference proteome</keyword>
<evidence type="ECO:0000256" key="2">
    <source>
        <dbReference type="ARBA" id="ARBA00022723"/>
    </source>
</evidence>
<sequence length="166" mass="18962">MYRNINDFINDWALEVESTVKVFSAINDEASHKKVHPDVRTLMRQAWHLTETLPEMGLKAGLFTENLLEGKPEPENMASLIEIYKNYANQLVKAAHSKWTDSVLEETIEMYGDSWTKGKTLQVFILHQAHHRGQMTVVMRLLGLAVPGVYGPSKEDWMSYGMEVPV</sequence>
<dbReference type="Pfam" id="PF05163">
    <property type="entry name" value="DinB"/>
    <property type="match status" value="1"/>
</dbReference>
<name>A0ABU7GZB9_9SPHI</name>
<reference evidence="3 4" key="1">
    <citation type="submission" date="2024-01" db="EMBL/GenBank/DDBJ databases">
        <title>Pedobacter sp. nov., isolated from oil-contaminated soil.</title>
        <authorList>
            <person name="Le N.T.T."/>
        </authorList>
    </citation>
    <scope>NUCLEOTIDE SEQUENCE [LARGE SCALE GENOMIC DNA]</scope>
    <source>
        <strain evidence="3 4">VNH31</strain>
    </source>
</reference>
<accession>A0ABU7GZB9</accession>
<evidence type="ECO:0000256" key="1">
    <source>
        <dbReference type="ARBA" id="ARBA00008635"/>
    </source>
</evidence>
<gene>
    <name evidence="3" type="ORF">VRU49_01710</name>
</gene>
<protein>
    <submittedName>
        <fullName evidence="3">DinB family protein</fullName>
    </submittedName>
</protein>